<gene>
    <name evidence="17" type="ORF">LSH36_250g02024</name>
</gene>
<evidence type="ECO:0000256" key="3">
    <source>
        <dbReference type="ARBA" id="ARBA00005988"/>
    </source>
</evidence>
<dbReference type="Pfam" id="PF00246">
    <property type="entry name" value="Peptidase_M14"/>
    <property type="match status" value="2"/>
</dbReference>
<comment type="similarity">
    <text evidence="3 14">Belongs to the peptidase M14 family.</text>
</comment>
<keyword evidence="10" id="KW-0843">Virulence</keyword>
<dbReference type="EMBL" id="JAODUP010000250">
    <property type="protein sequence ID" value="KAK2155060.1"/>
    <property type="molecule type" value="Genomic_DNA"/>
</dbReference>
<dbReference type="PANTHER" id="PTHR11705">
    <property type="entry name" value="PROTEASE FAMILY M14 CARBOXYPEPTIDASE A,B"/>
    <property type="match status" value="1"/>
</dbReference>
<evidence type="ECO:0000256" key="5">
    <source>
        <dbReference type="ARBA" id="ARBA00022670"/>
    </source>
</evidence>
<keyword evidence="9" id="KW-0862">Zinc</keyword>
<dbReference type="GO" id="GO:0006508">
    <property type="term" value="P:proteolysis"/>
    <property type="evidence" value="ECO:0007669"/>
    <property type="project" value="UniProtKB-KW"/>
</dbReference>
<comment type="cofactor">
    <cofactor evidence="1">
        <name>Zn(2+)</name>
        <dbReference type="ChEBI" id="CHEBI:29105"/>
    </cofactor>
</comment>
<dbReference type="Proteomes" id="UP001208570">
    <property type="component" value="Unassembled WGS sequence"/>
</dbReference>
<dbReference type="PROSITE" id="PS52035">
    <property type="entry name" value="PEPTIDASE_M14"/>
    <property type="match status" value="1"/>
</dbReference>
<keyword evidence="6" id="KW-0479">Metal-binding</keyword>
<feature type="chain" id="PRO_5042156958" description="Peptidase M14 domain-containing protein" evidence="15">
    <location>
        <begin position="16"/>
        <end position="277"/>
    </location>
</feature>
<name>A0AAD9JM80_9ANNE</name>
<evidence type="ECO:0000256" key="12">
    <source>
        <dbReference type="ARBA" id="ARBA00023145"/>
    </source>
</evidence>
<dbReference type="Pfam" id="PF02244">
    <property type="entry name" value="Propep_M14"/>
    <property type="match status" value="1"/>
</dbReference>
<dbReference type="SUPFAM" id="SSF53187">
    <property type="entry name" value="Zn-dependent exopeptidases"/>
    <property type="match status" value="1"/>
</dbReference>
<accession>A0AAD9JM80</accession>
<protein>
    <recommendedName>
        <fullName evidence="16">Peptidase M14 domain-containing protein</fullName>
    </recommendedName>
</protein>
<dbReference type="InterPro" id="IPR003146">
    <property type="entry name" value="M14A_act_pep"/>
</dbReference>
<evidence type="ECO:0000256" key="2">
    <source>
        <dbReference type="ARBA" id="ARBA00003091"/>
    </source>
</evidence>
<keyword evidence="5" id="KW-0645">Protease</keyword>
<evidence type="ECO:0000256" key="1">
    <source>
        <dbReference type="ARBA" id="ARBA00001947"/>
    </source>
</evidence>
<evidence type="ECO:0000259" key="16">
    <source>
        <dbReference type="PROSITE" id="PS52035"/>
    </source>
</evidence>
<feature type="domain" description="Peptidase M14" evidence="16">
    <location>
        <begin position="113"/>
        <end position="268"/>
    </location>
</feature>
<evidence type="ECO:0000256" key="10">
    <source>
        <dbReference type="ARBA" id="ARBA00023026"/>
    </source>
</evidence>
<organism evidence="17 18">
    <name type="scientific">Paralvinella palmiformis</name>
    <dbReference type="NCBI Taxonomy" id="53620"/>
    <lineage>
        <taxon>Eukaryota</taxon>
        <taxon>Metazoa</taxon>
        <taxon>Spiralia</taxon>
        <taxon>Lophotrochozoa</taxon>
        <taxon>Annelida</taxon>
        <taxon>Polychaeta</taxon>
        <taxon>Sedentaria</taxon>
        <taxon>Canalipalpata</taxon>
        <taxon>Terebellida</taxon>
        <taxon>Terebelliformia</taxon>
        <taxon>Alvinellidae</taxon>
        <taxon>Paralvinella</taxon>
    </lineage>
</organism>
<dbReference type="Gene3D" id="3.40.630.10">
    <property type="entry name" value="Zn peptidases"/>
    <property type="match status" value="2"/>
</dbReference>
<evidence type="ECO:0000313" key="17">
    <source>
        <dbReference type="EMBL" id="KAK2155060.1"/>
    </source>
</evidence>
<evidence type="ECO:0000256" key="8">
    <source>
        <dbReference type="ARBA" id="ARBA00022801"/>
    </source>
</evidence>
<comment type="caution">
    <text evidence="17">The sequence shown here is derived from an EMBL/GenBank/DDBJ whole genome shotgun (WGS) entry which is preliminary data.</text>
</comment>
<dbReference type="GO" id="GO:0004181">
    <property type="term" value="F:metallocarboxypeptidase activity"/>
    <property type="evidence" value="ECO:0007669"/>
    <property type="project" value="InterPro"/>
</dbReference>
<evidence type="ECO:0000256" key="13">
    <source>
        <dbReference type="ARBA" id="ARBA00023157"/>
    </source>
</evidence>
<feature type="signal peptide" evidence="15">
    <location>
        <begin position="1"/>
        <end position="15"/>
    </location>
</feature>
<dbReference type="Gene3D" id="3.30.70.340">
    <property type="entry name" value="Metallocarboxypeptidase-like"/>
    <property type="match status" value="1"/>
</dbReference>
<dbReference type="SMART" id="SM00631">
    <property type="entry name" value="Zn_pept"/>
    <property type="match status" value="1"/>
</dbReference>
<evidence type="ECO:0000256" key="14">
    <source>
        <dbReference type="PROSITE-ProRule" id="PRU01379"/>
    </source>
</evidence>
<dbReference type="FunFam" id="3.30.70.340:FF:000001">
    <property type="entry name" value="Carboxypeptidase A5"/>
    <property type="match status" value="1"/>
</dbReference>
<dbReference type="GO" id="GO:0005615">
    <property type="term" value="C:extracellular space"/>
    <property type="evidence" value="ECO:0007669"/>
    <property type="project" value="TreeGrafter"/>
</dbReference>
<evidence type="ECO:0000256" key="15">
    <source>
        <dbReference type="SAM" id="SignalP"/>
    </source>
</evidence>
<keyword evidence="18" id="KW-1185">Reference proteome</keyword>
<keyword evidence="11" id="KW-0482">Metalloprotease</keyword>
<keyword evidence="4" id="KW-0121">Carboxypeptidase</keyword>
<dbReference type="SUPFAM" id="SSF54897">
    <property type="entry name" value="Protease propeptides/inhibitors"/>
    <property type="match status" value="1"/>
</dbReference>
<keyword evidence="7 15" id="KW-0732">Signal</keyword>
<dbReference type="InterPro" id="IPR036990">
    <property type="entry name" value="M14A-like_propep"/>
</dbReference>
<comment type="function">
    <text evidence="2">Extracellular metalloprotease that contributes to pathogenicity.</text>
</comment>
<keyword evidence="12" id="KW-0865">Zymogen</keyword>
<dbReference type="PANTHER" id="PTHR11705:SF143">
    <property type="entry name" value="SLL0236 PROTEIN"/>
    <property type="match status" value="1"/>
</dbReference>
<proteinExistence type="inferred from homology"/>
<keyword evidence="13" id="KW-1015">Disulfide bond</keyword>
<feature type="active site" description="Proton donor/acceptor" evidence="14">
    <location>
        <position position="236"/>
    </location>
</feature>
<dbReference type="InterPro" id="IPR000834">
    <property type="entry name" value="Peptidase_M14"/>
</dbReference>
<reference evidence="17" key="1">
    <citation type="journal article" date="2023" name="Mol. Biol. Evol.">
        <title>Third-Generation Sequencing Reveals the Adaptive Role of the Epigenome in Three Deep-Sea Polychaetes.</title>
        <authorList>
            <person name="Perez M."/>
            <person name="Aroh O."/>
            <person name="Sun Y."/>
            <person name="Lan Y."/>
            <person name="Juniper S.K."/>
            <person name="Young C.R."/>
            <person name="Angers B."/>
            <person name="Qian P.Y."/>
        </authorList>
    </citation>
    <scope>NUCLEOTIDE SEQUENCE</scope>
    <source>
        <strain evidence="17">P08H-3</strain>
    </source>
</reference>
<dbReference type="AlphaFoldDB" id="A0AAD9JM80"/>
<evidence type="ECO:0000313" key="18">
    <source>
        <dbReference type="Proteomes" id="UP001208570"/>
    </source>
</evidence>
<evidence type="ECO:0000256" key="9">
    <source>
        <dbReference type="ARBA" id="ARBA00022833"/>
    </source>
</evidence>
<evidence type="ECO:0000256" key="7">
    <source>
        <dbReference type="ARBA" id="ARBA00022729"/>
    </source>
</evidence>
<evidence type="ECO:0000256" key="6">
    <source>
        <dbReference type="ARBA" id="ARBA00022723"/>
    </source>
</evidence>
<keyword evidence="8" id="KW-0378">Hydrolase</keyword>
<dbReference type="GO" id="GO:0008270">
    <property type="term" value="F:zinc ion binding"/>
    <property type="evidence" value="ECO:0007669"/>
    <property type="project" value="InterPro"/>
</dbReference>
<evidence type="ECO:0000256" key="4">
    <source>
        <dbReference type="ARBA" id="ARBA00022645"/>
    </source>
</evidence>
<sequence>MICFLLLVTLSSARAAVDYTGYKVFRVIPSSEGHLEWLQQQNYDFWKEPTVLHRPADVMVHSSEAQHLMTSLSNQKMDYYLTVDDVQKVIDVERIRRSQKSESNFTDYMDYDQDRMWRKTRNPHDEDNSNPCVGADPNRNFDFMWMYVGASDNPCDSTFAGPYAHSEPETANQRDYMFDKQWLRVANIGVDALTSVYGTEYEVGSAADILYPSSGTSRDWAYGHNRTQIPYVYTLELRNKSSFVLPPDQIIPTGNETWIGLKAAILAMNLSSPKVET</sequence>
<evidence type="ECO:0000256" key="11">
    <source>
        <dbReference type="ARBA" id="ARBA00023049"/>
    </source>
</evidence>